<protein>
    <submittedName>
        <fullName evidence="2">Uncharacterized protein</fullName>
    </submittedName>
</protein>
<dbReference type="RefSeq" id="WP_169529215.1">
    <property type="nucleotide sequence ID" value="NZ_JABBGH010000001.1"/>
</dbReference>
<proteinExistence type="predicted"/>
<evidence type="ECO:0000256" key="1">
    <source>
        <dbReference type="SAM" id="SignalP"/>
    </source>
</evidence>
<name>A0A7Y0FKN1_9BACT</name>
<keyword evidence="3" id="KW-1185">Reference proteome</keyword>
<sequence length="286" mass="31087">MLCLLWVALLAGPLPSLTAAAPLPADTSRTFVPNPSLPRLTATLSTANRTVYLQRAPQSADDRGYLGTLLTYQAPSGFLASGYLNHSYAYTFLSEPFINFGEGTLGWQSTSNSATYWVVEYTRLFVYGESALVQASLRNDLSASVTHFFDLATASASADWFVGGTNDFVLTFDLSHPFQLPVLAHDTLTLEPTIEFGAGSQHFYANSLGKTSTVKVRKRTTTTVFDVPASPGFAALGYTFSLPVTYRTGRFSFAATPSYLVPLHVPTGGDDRSFFYGTLAVSRTFW</sequence>
<dbReference type="AlphaFoldDB" id="A0A7Y0FKN1"/>
<evidence type="ECO:0000313" key="2">
    <source>
        <dbReference type="EMBL" id="NML63883.1"/>
    </source>
</evidence>
<reference evidence="2 3" key="1">
    <citation type="submission" date="2020-04" db="EMBL/GenBank/DDBJ databases">
        <title>Hymenobacter polaris sp. nov., isolated from Arctic soil.</title>
        <authorList>
            <person name="Dahal R.H."/>
        </authorList>
    </citation>
    <scope>NUCLEOTIDE SEQUENCE [LARGE SCALE GENOMIC DNA]</scope>
    <source>
        <strain evidence="2 3">RP-2-7</strain>
    </source>
</reference>
<dbReference type="Proteomes" id="UP000559626">
    <property type="component" value="Unassembled WGS sequence"/>
</dbReference>
<organism evidence="2 3">
    <name type="scientific">Hymenobacter polaris</name>
    <dbReference type="NCBI Taxonomy" id="2682546"/>
    <lineage>
        <taxon>Bacteria</taxon>
        <taxon>Pseudomonadati</taxon>
        <taxon>Bacteroidota</taxon>
        <taxon>Cytophagia</taxon>
        <taxon>Cytophagales</taxon>
        <taxon>Hymenobacteraceae</taxon>
        <taxon>Hymenobacter</taxon>
    </lineage>
</organism>
<accession>A0A7Y0FKN1</accession>
<gene>
    <name evidence="2" type="ORF">HHL22_01565</name>
</gene>
<feature type="signal peptide" evidence="1">
    <location>
        <begin position="1"/>
        <end position="19"/>
    </location>
</feature>
<comment type="caution">
    <text evidence="2">The sequence shown here is derived from an EMBL/GenBank/DDBJ whole genome shotgun (WGS) entry which is preliminary data.</text>
</comment>
<evidence type="ECO:0000313" key="3">
    <source>
        <dbReference type="Proteomes" id="UP000559626"/>
    </source>
</evidence>
<dbReference type="EMBL" id="JABBGH010000001">
    <property type="protein sequence ID" value="NML63883.1"/>
    <property type="molecule type" value="Genomic_DNA"/>
</dbReference>
<keyword evidence="1" id="KW-0732">Signal</keyword>
<feature type="chain" id="PRO_5031062908" evidence="1">
    <location>
        <begin position="20"/>
        <end position="286"/>
    </location>
</feature>